<sequence length="175" mass="19574">MVVGKKEQVVYLCLAVWKRSTAATWGVALRKYKRGTSKQHQRHIASYPRHVSLFAQGAALPKMGCRAASCIYSIQRESPGNHHQRTLIAGKEPGGEVRTFRGVVAWDKLGHNQLRTHDPCLHHKTDAIRVEAQKLLKGHEYLCVHGKVRLDCPTQRRSVIRQPLVFGLALTGTPG</sequence>
<keyword evidence="2" id="KW-1185">Reference proteome</keyword>
<reference evidence="1 2" key="1">
    <citation type="journal article" date="2019" name="New Phytol.">
        <title>Comparative genomics reveals unique wood-decay strategies and fruiting body development in the Schizophyllaceae.</title>
        <authorList>
            <person name="Almasi E."/>
            <person name="Sahu N."/>
            <person name="Krizsan K."/>
            <person name="Balint B."/>
            <person name="Kovacs G.M."/>
            <person name="Kiss B."/>
            <person name="Cseklye J."/>
            <person name="Drula E."/>
            <person name="Henrissat B."/>
            <person name="Nagy I."/>
            <person name="Chovatia M."/>
            <person name="Adam C."/>
            <person name="LaButti K."/>
            <person name="Lipzen A."/>
            <person name="Riley R."/>
            <person name="Grigoriev I.V."/>
            <person name="Nagy L.G."/>
        </authorList>
    </citation>
    <scope>NUCLEOTIDE SEQUENCE [LARGE SCALE GENOMIC DNA]</scope>
    <source>
        <strain evidence="1 2">NL-1724</strain>
    </source>
</reference>
<evidence type="ECO:0000313" key="1">
    <source>
        <dbReference type="EMBL" id="TRM67863.1"/>
    </source>
</evidence>
<name>A0A550CSV9_9AGAR</name>
<gene>
    <name evidence="1" type="ORF">BD626DRAFT_107237</name>
</gene>
<dbReference type="EMBL" id="VDMD01000002">
    <property type="protein sequence ID" value="TRM67863.1"/>
    <property type="molecule type" value="Genomic_DNA"/>
</dbReference>
<accession>A0A550CSV9</accession>
<evidence type="ECO:0000313" key="2">
    <source>
        <dbReference type="Proteomes" id="UP000320762"/>
    </source>
</evidence>
<dbReference type="Proteomes" id="UP000320762">
    <property type="component" value="Unassembled WGS sequence"/>
</dbReference>
<protein>
    <submittedName>
        <fullName evidence="1">Uncharacterized protein</fullName>
    </submittedName>
</protein>
<proteinExistence type="predicted"/>
<comment type="caution">
    <text evidence="1">The sequence shown here is derived from an EMBL/GenBank/DDBJ whole genome shotgun (WGS) entry which is preliminary data.</text>
</comment>
<organism evidence="1 2">
    <name type="scientific">Schizophyllum amplum</name>
    <dbReference type="NCBI Taxonomy" id="97359"/>
    <lineage>
        <taxon>Eukaryota</taxon>
        <taxon>Fungi</taxon>
        <taxon>Dikarya</taxon>
        <taxon>Basidiomycota</taxon>
        <taxon>Agaricomycotina</taxon>
        <taxon>Agaricomycetes</taxon>
        <taxon>Agaricomycetidae</taxon>
        <taxon>Agaricales</taxon>
        <taxon>Schizophyllaceae</taxon>
        <taxon>Schizophyllum</taxon>
    </lineage>
</organism>
<dbReference type="AlphaFoldDB" id="A0A550CSV9"/>